<accession>A0ABR4BMJ5</accession>
<protein>
    <submittedName>
        <fullName evidence="2">Uncharacterized protein</fullName>
    </submittedName>
</protein>
<reference evidence="2 3" key="1">
    <citation type="submission" date="2024-09" db="EMBL/GenBank/DDBJ databases">
        <title>Rethinking Asexuality: The Enigmatic Case of Functional Sexual Genes in Lepraria (Stereocaulaceae).</title>
        <authorList>
            <person name="Doellman M."/>
            <person name="Sun Y."/>
            <person name="Barcenas-Pena A."/>
            <person name="Lumbsch H.T."/>
            <person name="Grewe F."/>
        </authorList>
    </citation>
    <scope>NUCLEOTIDE SEQUENCE [LARGE SCALE GENOMIC DNA]</scope>
    <source>
        <strain evidence="2 3">Grewe 0041</strain>
    </source>
</reference>
<feature type="compositionally biased region" description="Polar residues" evidence="1">
    <location>
        <begin position="82"/>
        <end position="95"/>
    </location>
</feature>
<evidence type="ECO:0000256" key="1">
    <source>
        <dbReference type="SAM" id="MobiDB-lite"/>
    </source>
</evidence>
<dbReference type="Proteomes" id="UP001590951">
    <property type="component" value="Unassembled WGS sequence"/>
</dbReference>
<proteinExistence type="predicted"/>
<name>A0ABR4BMJ5_9LECA</name>
<sequence>MQDTVSFSVVSSHRQAVAYLHWLDPKEKHFYISYLKSYSTFEADSIRGCNNTIKNIIDNAEEPRKIKIGEALVTLEPIKGSWNPQPTATNHQRPTPLSLETPDPVSEAETRKCSDGVRSRRLVSFCHR</sequence>
<evidence type="ECO:0000313" key="2">
    <source>
        <dbReference type="EMBL" id="KAL2059019.1"/>
    </source>
</evidence>
<organism evidence="2 3">
    <name type="scientific">Lepraria finkii</name>
    <dbReference type="NCBI Taxonomy" id="1340010"/>
    <lineage>
        <taxon>Eukaryota</taxon>
        <taxon>Fungi</taxon>
        <taxon>Dikarya</taxon>
        <taxon>Ascomycota</taxon>
        <taxon>Pezizomycotina</taxon>
        <taxon>Lecanoromycetes</taxon>
        <taxon>OSLEUM clade</taxon>
        <taxon>Lecanoromycetidae</taxon>
        <taxon>Lecanorales</taxon>
        <taxon>Lecanorineae</taxon>
        <taxon>Stereocaulaceae</taxon>
        <taxon>Lepraria</taxon>
    </lineage>
</organism>
<dbReference type="EMBL" id="JBHFEH010000001">
    <property type="protein sequence ID" value="KAL2059019.1"/>
    <property type="molecule type" value="Genomic_DNA"/>
</dbReference>
<gene>
    <name evidence="2" type="ORF">ABVK25_000311</name>
</gene>
<feature type="region of interest" description="Disordered" evidence="1">
    <location>
        <begin position="79"/>
        <end position="112"/>
    </location>
</feature>
<keyword evidence="3" id="KW-1185">Reference proteome</keyword>
<evidence type="ECO:0000313" key="3">
    <source>
        <dbReference type="Proteomes" id="UP001590951"/>
    </source>
</evidence>
<comment type="caution">
    <text evidence="2">The sequence shown here is derived from an EMBL/GenBank/DDBJ whole genome shotgun (WGS) entry which is preliminary data.</text>
</comment>